<name>A0A8S1GPT4_9PELO</name>
<dbReference type="GO" id="GO:0004842">
    <property type="term" value="F:ubiquitin-protein transferase activity"/>
    <property type="evidence" value="ECO:0007669"/>
    <property type="project" value="InterPro"/>
</dbReference>
<reference evidence="3" key="1">
    <citation type="submission" date="2020-10" db="EMBL/GenBank/DDBJ databases">
        <authorList>
            <person name="Kikuchi T."/>
        </authorList>
    </citation>
    <scope>NUCLEOTIDE SEQUENCE</scope>
    <source>
        <strain evidence="3">NKZ352</strain>
    </source>
</reference>
<feature type="coiled-coil region" evidence="1">
    <location>
        <begin position="66"/>
        <end position="93"/>
    </location>
</feature>
<keyword evidence="1" id="KW-0175">Coiled coil</keyword>
<dbReference type="GO" id="GO:0005737">
    <property type="term" value="C:cytoplasm"/>
    <property type="evidence" value="ECO:0007669"/>
    <property type="project" value="TreeGrafter"/>
</dbReference>
<feature type="domain" description="CTLH" evidence="2">
    <location>
        <begin position="166"/>
        <end position="223"/>
    </location>
</feature>
<evidence type="ECO:0000256" key="1">
    <source>
        <dbReference type="SAM" id="Coils"/>
    </source>
</evidence>
<comment type="caution">
    <text evidence="3">The sequence shown here is derived from an EMBL/GenBank/DDBJ whole genome shotgun (WGS) entry which is preliminary data.</text>
</comment>
<evidence type="ECO:0000313" key="3">
    <source>
        <dbReference type="EMBL" id="CAD6184698.1"/>
    </source>
</evidence>
<keyword evidence="4" id="KW-1185">Reference proteome</keyword>
<dbReference type="EMBL" id="CAJGYM010000001">
    <property type="protein sequence ID" value="CAD6184698.1"/>
    <property type="molecule type" value="Genomic_DNA"/>
</dbReference>
<dbReference type="GO" id="GO:0005634">
    <property type="term" value="C:nucleus"/>
    <property type="evidence" value="ECO:0007669"/>
    <property type="project" value="TreeGrafter"/>
</dbReference>
<dbReference type="OrthoDB" id="1933455at2759"/>
<dbReference type="PANTHER" id="PTHR12170">
    <property type="entry name" value="MACROPHAGE ERYTHROBLAST ATTACHER-RELATED"/>
    <property type="match status" value="1"/>
</dbReference>
<dbReference type="Pfam" id="PF10607">
    <property type="entry name" value="CTLH"/>
    <property type="match status" value="1"/>
</dbReference>
<accession>A0A8S1GPT4</accession>
<evidence type="ECO:0000259" key="2">
    <source>
        <dbReference type="PROSITE" id="PS50897"/>
    </source>
</evidence>
<dbReference type="Proteomes" id="UP000835052">
    <property type="component" value="Unassembled WGS sequence"/>
</dbReference>
<gene>
    <name evidence="3" type="ORF">CAUJ_LOCUS617</name>
</gene>
<organism evidence="3 4">
    <name type="scientific">Caenorhabditis auriculariae</name>
    <dbReference type="NCBI Taxonomy" id="2777116"/>
    <lineage>
        <taxon>Eukaryota</taxon>
        <taxon>Metazoa</taxon>
        <taxon>Ecdysozoa</taxon>
        <taxon>Nematoda</taxon>
        <taxon>Chromadorea</taxon>
        <taxon>Rhabditida</taxon>
        <taxon>Rhabditina</taxon>
        <taxon>Rhabditomorpha</taxon>
        <taxon>Rhabditoidea</taxon>
        <taxon>Rhabditidae</taxon>
        <taxon>Peloderinae</taxon>
        <taxon>Caenorhabditis</taxon>
    </lineage>
</organism>
<dbReference type="InterPro" id="IPR045098">
    <property type="entry name" value="Fyv10_fam"/>
</dbReference>
<dbReference type="InterPro" id="IPR006595">
    <property type="entry name" value="CTLH_C"/>
</dbReference>
<evidence type="ECO:0000313" key="4">
    <source>
        <dbReference type="Proteomes" id="UP000835052"/>
    </source>
</evidence>
<proteinExistence type="predicted"/>
<dbReference type="InterPro" id="IPR024964">
    <property type="entry name" value="CTLH/CRA"/>
</dbReference>
<dbReference type="GO" id="GO:0043161">
    <property type="term" value="P:proteasome-mediated ubiquitin-dependent protein catabolic process"/>
    <property type="evidence" value="ECO:0007669"/>
    <property type="project" value="InterPro"/>
</dbReference>
<dbReference type="SMART" id="SM00668">
    <property type="entry name" value="CTLH"/>
    <property type="match status" value="1"/>
</dbReference>
<sequence length="403" mass="46581">MSLEKEISTINETSALEYPTFRVPYEELNCKFRQGQKRMEMAGMAIKRFATALERRIGDAQDAIPVEKVKGAYKNLCSQVEELENALSETVGNEIELAERLQARIAYMDEQQDPSDDCPTSLIEWKNDRNRVARYSIWYLLRCGHFGTAKRMAESYKMKDIVDLDVFENCKKIEDSLRGGDTRLCLEWIELHRPKLKKMKSKLEMFVRQQDVVDLVSQKKILDALKYVRANITPQMRPDCQEELQTIMGIIGLSDYNNRFAELFSPVRWEKVGRMFVEELFLLYQLPFQSAFSLCLQCGLAAHKTPLCRRDDRSKKEIQCYVCDKDAWPIAEGLPNGHVSQSRILCSISGQLCDEKNVPFMLPSGRICGENVLAPLRVEDDLICDPETNQWVPAQQIQRLYFM</sequence>
<dbReference type="PANTHER" id="PTHR12170:SF2">
    <property type="entry name" value="E3 UBIQUITIN-PROTEIN TRANSFERASE MAEA"/>
    <property type="match status" value="1"/>
</dbReference>
<dbReference type="GO" id="GO:0034657">
    <property type="term" value="C:GID complex"/>
    <property type="evidence" value="ECO:0007669"/>
    <property type="project" value="TreeGrafter"/>
</dbReference>
<dbReference type="PROSITE" id="PS50897">
    <property type="entry name" value="CTLH"/>
    <property type="match status" value="1"/>
</dbReference>
<protein>
    <recommendedName>
        <fullName evidence="2">CTLH domain-containing protein</fullName>
    </recommendedName>
</protein>
<dbReference type="AlphaFoldDB" id="A0A8S1GPT4"/>